<protein>
    <submittedName>
        <fullName evidence="3">Uncharacterized protein LOC109127534</fullName>
    </submittedName>
</protein>
<feature type="transmembrane region" description="Helical" evidence="1">
    <location>
        <begin position="95"/>
        <end position="118"/>
    </location>
</feature>
<dbReference type="RefSeq" id="XP_019087999.1">
    <property type="nucleotide sequence ID" value="XM_019232454.1"/>
</dbReference>
<keyword evidence="1" id="KW-1133">Transmembrane helix</keyword>
<organism evidence="2 3">
    <name type="scientific">Camelina sativa</name>
    <name type="common">False flax</name>
    <name type="synonym">Myagrum sativum</name>
    <dbReference type="NCBI Taxonomy" id="90675"/>
    <lineage>
        <taxon>Eukaryota</taxon>
        <taxon>Viridiplantae</taxon>
        <taxon>Streptophyta</taxon>
        <taxon>Embryophyta</taxon>
        <taxon>Tracheophyta</taxon>
        <taxon>Spermatophyta</taxon>
        <taxon>Magnoliopsida</taxon>
        <taxon>eudicotyledons</taxon>
        <taxon>Gunneridae</taxon>
        <taxon>Pentapetalae</taxon>
        <taxon>rosids</taxon>
        <taxon>malvids</taxon>
        <taxon>Brassicales</taxon>
        <taxon>Brassicaceae</taxon>
        <taxon>Camelineae</taxon>
        <taxon>Camelina</taxon>
    </lineage>
</organism>
<reference evidence="2" key="1">
    <citation type="journal article" date="2014" name="Nat. Commun.">
        <title>The emerging biofuel crop Camelina sativa retains a highly undifferentiated hexaploid genome structure.</title>
        <authorList>
            <person name="Kagale S."/>
            <person name="Koh C."/>
            <person name="Nixon J."/>
            <person name="Bollina V."/>
            <person name="Clarke W.E."/>
            <person name="Tuteja R."/>
            <person name="Spillane C."/>
            <person name="Robinson S.J."/>
            <person name="Links M.G."/>
            <person name="Clarke C."/>
            <person name="Higgins E.E."/>
            <person name="Huebert T."/>
            <person name="Sharpe A.G."/>
            <person name="Parkin I.A."/>
        </authorList>
    </citation>
    <scope>NUCLEOTIDE SEQUENCE [LARGE SCALE GENOMIC DNA]</scope>
    <source>
        <strain evidence="2">cv. DH55</strain>
    </source>
</reference>
<dbReference type="GeneID" id="109127534"/>
<name>A0ABM1QML1_CAMSA</name>
<gene>
    <name evidence="3" type="primary">LOC109127534</name>
</gene>
<dbReference type="Proteomes" id="UP000694864">
    <property type="component" value="Chromosome 11"/>
</dbReference>
<sequence>MYISSKKKSLNDFTPISFTVSLKRKREDMVQMPNKAASSPPKRWLERIKTFFDVPNPRLARILYISSFATFFSGIAFAFEWTFHGKNHRGFQWIIYYALSLIILPIIIWVGLGITMIVTSSHHVSTQVASVAVGEEECVNNNNSSAGKSGNEETIENNCERLAIVVDDMDREKCNGKVLENKTSTAKLKRTVSFPLHSQVRSCRTR</sequence>
<reference evidence="3" key="2">
    <citation type="submission" date="2025-08" db="UniProtKB">
        <authorList>
            <consortium name="RefSeq"/>
        </authorList>
    </citation>
    <scope>IDENTIFICATION</scope>
    <source>
        <tissue evidence="3">Leaf</tissue>
    </source>
</reference>
<evidence type="ECO:0000313" key="2">
    <source>
        <dbReference type="Proteomes" id="UP000694864"/>
    </source>
</evidence>
<feature type="transmembrane region" description="Helical" evidence="1">
    <location>
        <begin position="62"/>
        <end position="83"/>
    </location>
</feature>
<evidence type="ECO:0000256" key="1">
    <source>
        <dbReference type="SAM" id="Phobius"/>
    </source>
</evidence>
<accession>A0ABM1QML1</accession>
<proteinExistence type="predicted"/>
<keyword evidence="2" id="KW-1185">Reference proteome</keyword>
<keyword evidence="1" id="KW-0812">Transmembrane</keyword>
<keyword evidence="1" id="KW-0472">Membrane</keyword>
<evidence type="ECO:0000313" key="3">
    <source>
        <dbReference type="RefSeq" id="XP_019087999.1"/>
    </source>
</evidence>